<dbReference type="InterPro" id="IPR036388">
    <property type="entry name" value="WH-like_DNA-bd_sf"/>
</dbReference>
<dbReference type="InterPro" id="IPR014710">
    <property type="entry name" value="RmlC-like_jellyroll"/>
</dbReference>
<dbReference type="GO" id="GO:0005829">
    <property type="term" value="C:cytosol"/>
    <property type="evidence" value="ECO:0007669"/>
    <property type="project" value="TreeGrafter"/>
</dbReference>
<dbReference type="Gene3D" id="2.60.120.10">
    <property type="entry name" value="Jelly Rolls"/>
    <property type="match status" value="1"/>
</dbReference>
<dbReference type="PANTHER" id="PTHR24567">
    <property type="entry name" value="CRP FAMILY TRANSCRIPTIONAL REGULATORY PROTEIN"/>
    <property type="match status" value="1"/>
</dbReference>
<evidence type="ECO:0000259" key="4">
    <source>
        <dbReference type="PROSITE" id="PS50042"/>
    </source>
</evidence>
<accession>A0A1I1L686</accession>
<evidence type="ECO:0000259" key="5">
    <source>
        <dbReference type="PROSITE" id="PS51063"/>
    </source>
</evidence>
<keyword evidence="2" id="KW-0238">DNA-binding</keyword>
<keyword evidence="7" id="KW-1185">Reference proteome</keyword>
<dbReference type="InterPro" id="IPR050397">
    <property type="entry name" value="Env_Response_Regulators"/>
</dbReference>
<evidence type="ECO:0000256" key="2">
    <source>
        <dbReference type="ARBA" id="ARBA00023125"/>
    </source>
</evidence>
<dbReference type="PROSITE" id="PS51063">
    <property type="entry name" value="HTH_CRP_2"/>
    <property type="match status" value="1"/>
</dbReference>
<keyword evidence="1" id="KW-0805">Transcription regulation</keyword>
<dbReference type="InterPro" id="IPR000595">
    <property type="entry name" value="cNMP-bd_dom"/>
</dbReference>
<dbReference type="STRING" id="402385.SAMN05421848_2302"/>
<dbReference type="CDD" id="cd00038">
    <property type="entry name" value="CAP_ED"/>
    <property type="match status" value="1"/>
</dbReference>
<dbReference type="InterPro" id="IPR036390">
    <property type="entry name" value="WH_DNA-bd_sf"/>
</dbReference>
<gene>
    <name evidence="6" type="ORF">SAMN05421848_2302</name>
</gene>
<feature type="domain" description="Cyclic nucleotide-binding" evidence="4">
    <location>
        <begin position="13"/>
        <end position="83"/>
    </location>
</feature>
<organism evidence="6 7">
    <name type="scientific">Kushneria avicenniae</name>
    <dbReference type="NCBI Taxonomy" id="402385"/>
    <lineage>
        <taxon>Bacteria</taxon>
        <taxon>Pseudomonadati</taxon>
        <taxon>Pseudomonadota</taxon>
        <taxon>Gammaproteobacteria</taxon>
        <taxon>Oceanospirillales</taxon>
        <taxon>Halomonadaceae</taxon>
        <taxon>Kushneria</taxon>
    </lineage>
</organism>
<dbReference type="PROSITE" id="PS50042">
    <property type="entry name" value="CNMP_BINDING_3"/>
    <property type="match status" value="1"/>
</dbReference>
<dbReference type="RefSeq" id="WP_245742993.1">
    <property type="nucleotide sequence ID" value="NZ_FOLY01000004.1"/>
</dbReference>
<dbReference type="GO" id="GO:0003700">
    <property type="term" value="F:DNA-binding transcription factor activity"/>
    <property type="evidence" value="ECO:0007669"/>
    <property type="project" value="TreeGrafter"/>
</dbReference>
<protein>
    <submittedName>
        <fullName evidence="6">cAMP-binding domain of CRP or a regulatory subunit of cAMP-dependent protein kinases</fullName>
    </submittedName>
</protein>
<reference evidence="7" key="1">
    <citation type="submission" date="2016-10" db="EMBL/GenBank/DDBJ databases">
        <authorList>
            <person name="Varghese N."/>
            <person name="Submissions S."/>
        </authorList>
    </citation>
    <scope>NUCLEOTIDE SEQUENCE [LARGE SCALE GENOMIC DNA]</scope>
    <source>
        <strain evidence="7">DSM 23439</strain>
    </source>
</reference>
<evidence type="ECO:0000313" key="6">
    <source>
        <dbReference type="EMBL" id="SFC66518.1"/>
    </source>
</evidence>
<evidence type="ECO:0000256" key="3">
    <source>
        <dbReference type="ARBA" id="ARBA00023163"/>
    </source>
</evidence>
<dbReference type="Proteomes" id="UP000199046">
    <property type="component" value="Unassembled WGS sequence"/>
</dbReference>
<sequence>MSHQSCMVRHFQYFTDLSESEIELLSTLEKSPEQLGSGEVLWREGERAREMAVLSHGWAYNSYMLEDGSRMILDIFMPGDVIGLREYASEKHQTTVEAITECTFCRFPHSHLEDVFEKSGRLTHTFFSISAIQQSMLVERMVNLGRRTAQGKLAHFLCEMRSRLSKTNDGSLEVFRLPLSQQMLADVMGLTPVHVSRVFSSLRDQSLVYRERHQISIPDIEKLKGFADFREDYLRLRKKDGFS</sequence>
<dbReference type="InterPro" id="IPR012318">
    <property type="entry name" value="HTH_CRP"/>
</dbReference>
<dbReference type="Pfam" id="PF13545">
    <property type="entry name" value="HTH_Crp_2"/>
    <property type="match status" value="1"/>
</dbReference>
<dbReference type="SMART" id="SM00100">
    <property type="entry name" value="cNMP"/>
    <property type="match status" value="1"/>
</dbReference>
<name>A0A1I1L686_9GAMM</name>
<dbReference type="GO" id="GO:0003677">
    <property type="term" value="F:DNA binding"/>
    <property type="evidence" value="ECO:0007669"/>
    <property type="project" value="UniProtKB-KW"/>
</dbReference>
<feature type="domain" description="HTH crp-type" evidence="5">
    <location>
        <begin position="147"/>
        <end position="221"/>
    </location>
</feature>
<dbReference type="InterPro" id="IPR018490">
    <property type="entry name" value="cNMP-bd_dom_sf"/>
</dbReference>
<dbReference type="Gene3D" id="1.10.10.10">
    <property type="entry name" value="Winged helix-like DNA-binding domain superfamily/Winged helix DNA-binding domain"/>
    <property type="match status" value="1"/>
</dbReference>
<keyword evidence="3" id="KW-0804">Transcription</keyword>
<dbReference type="GO" id="GO:0016301">
    <property type="term" value="F:kinase activity"/>
    <property type="evidence" value="ECO:0007669"/>
    <property type="project" value="UniProtKB-KW"/>
</dbReference>
<dbReference type="SUPFAM" id="SSF46785">
    <property type="entry name" value="Winged helix' DNA-binding domain"/>
    <property type="match status" value="1"/>
</dbReference>
<evidence type="ECO:0000256" key="1">
    <source>
        <dbReference type="ARBA" id="ARBA00023015"/>
    </source>
</evidence>
<keyword evidence="6" id="KW-0418">Kinase</keyword>
<dbReference type="EMBL" id="FOLY01000004">
    <property type="protein sequence ID" value="SFC66518.1"/>
    <property type="molecule type" value="Genomic_DNA"/>
</dbReference>
<dbReference type="Pfam" id="PF00027">
    <property type="entry name" value="cNMP_binding"/>
    <property type="match status" value="1"/>
</dbReference>
<proteinExistence type="predicted"/>
<dbReference type="PANTHER" id="PTHR24567:SF68">
    <property type="entry name" value="DNA-BINDING TRANSCRIPTIONAL DUAL REGULATOR CRP"/>
    <property type="match status" value="1"/>
</dbReference>
<dbReference type="SMART" id="SM00419">
    <property type="entry name" value="HTH_CRP"/>
    <property type="match status" value="1"/>
</dbReference>
<keyword evidence="6" id="KW-0808">Transferase</keyword>
<evidence type="ECO:0000313" key="7">
    <source>
        <dbReference type="Proteomes" id="UP000199046"/>
    </source>
</evidence>
<dbReference type="SUPFAM" id="SSF51206">
    <property type="entry name" value="cAMP-binding domain-like"/>
    <property type="match status" value="1"/>
</dbReference>
<dbReference type="AlphaFoldDB" id="A0A1I1L686"/>